<name>A0A1B7JZS6_9GAMM</name>
<evidence type="ECO:0000313" key="1">
    <source>
        <dbReference type="EMBL" id="OAT53365.1"/>
    </source>
</evidence>
<accession>A0A1B7JZS6</accession>
<gene>
    <name evidence="1" type="ORF">M998_1053</name>
</gene>
<dbReference type="OrthoDB" id="1676884at2"/>
<reference evidence="1 2" key="1">
    <citation type="submission" date="2016-04" db="EMBL/GenBank/DDBJ databases">
        <title>ATOL: Assembling a taxonomically balanced genome-scale reconstruction of the evolutionary history of the Enterobacteriaceae.</title>
        <authorList>
            <person name="Plunkett G.III."/>
            <person name="Neeno-Eckwall E.C."/>
            <person name="Glasner J.D."/>
            <person name="Perna N.T."/>
        </authorList>
    </citation>
    <scope>NUCLEOTIDE SEQUENCE [LARGE SCALE GENOMIC DNA]</scope>
    <source>
        <strain evidence="1 2">ATCC 35613</strain>
    </source>
</reference>
<dbReference type="EMBL" id="LXEW01000016">
    <property type="protein sequence ID" value="OAT53365.1"/>
    <property type="molecule type" value="Genomic_DNA"/>
</dbReference>
<sequence>MSNNTNYSTSRVFTKNDLITIKKILRKDKNPKGMYQYLASKGDRYALFAGLSGSESGFWGRLTLYFRFNSDIILDKGFLDDRYSVPKMPNIPEFSYSGYSSGGTFSFN</sequence>
<evidence type="ECO:0000313" key="2">
    <source>
        <dbReference type="Proteomes" id="UP000078224"/>
    </source>
</evidence>
<dbReference type="RefSeq" id="WP_068907905.1">
    <property type="nucleotide sequence ID" value="NZ_LXEW01000016.1"/>
</dbReference>
<dbReference type="AlphaFoldDB" id="A0A1B7JZS6"/>
<keyword evidence="2" id="KW-1185">Reference proteome</keyword>
<organism evidence="1 2">
    <name type="scientific">Providencia heimbachae ATCC 35613</name>
    <dbReference type="NCBI Taxonomy" id="1354272"/>
    <lineage>
        <taxon>Bacteria</taxon>
        <taxon>Pseudomonadati</taxon>
        <taxon>Pseudomonadota</taxon>
        <taxon>Gammaproteobacteria</taxon>
        <taxon>Enterobacterales</taxon>
        <taxon>Morganellaceae</taxon>
        <taxon>Providencia</taxon>
    </lineage>
</organism>
<protein>
    <submittedName>
        <fullName evidence="1">Uncharacterized protein</fullName>
    </submittedName>
</protein>
<comment type="caution">
    <text evidence="1">The sequence shown here is derived from an EMBL/GenBank/DDBJ whole genome shotgun (WGS) entry which is preliminary data.</text>
</comment>
<dbReference type="Proteomes" id="UP000078224">
    <property type="component" value="Unassembled WGS sequence"/>
</dbReference>
<proteinExistence type="predicted"/>
<dbReference type="PATRIC" id="fig|1354272.4.peg.1076"/>